<feature type="domain" description="F-box/LRR-repeat protein 15/At3g58940/PEG3-like LRR" evidence="1">
    <location>
        <begin position="432"/>
        <end position="491"/>
    </location>
</feature>
<evidence type="ECO:0000313" key="2">
    <source>
        <dbReference type="EMBL" id="TIC03910.1"/>
    </source>
</evidence>
<dbReference type="Proteomes" id="UP000307169">
    <property type="component" value="Unassembled WGS sequence"/>
</dbReference>
<accession>A0A4T0P1K0</accession>
<protein>
    <submittedName>
        <fullName evidence="2">RNI-like protein</fullName>
    </submittedName>
</protein>
<dbReference type="SUPFAM" id="SSF52047">
    <property type="entry name" value="RNI-like"/>
    <property type="match status" value="1"/>
</dbReference>
<evidence type="ECO:0000313" key="3">
    <source>
        <dbReference type="Proteomes" id="UP000307169"/>
    </source>
</evidence>
<gene>
    <name evidence="2" type="ORF">E3Q17_00764</name>
</gene>
<dbReference type="GO" id="GO:0019005">
    <property type="term" value="C:SCF ubiquitin ligase complex"/>
    <property type="evidence" value="ECO:0007669"/>
    <property type="project" value="TreeGrafter"/>
</dbReference>
<evidence type="ECO:0000259" key="1">
    <source>
        <dbReference type="Pfam" id="PF24758"/>
    </source>
</evidence>
<dbReference type="InterPro" id="IPR032675">
    <property type="entry name" value="LRR_dom_sf"/>
</dbReference>
<sequence length="508" mass="57060">MKRKNFNIEPSNRSKSNKSTKIDDDIRMRLWINASQEPSSNLSATRYVPPLRAPTLKELSISIVVDKFKQLYESSRDTFVESFRRLPDFDRETLGDAIMTKYADLMSITLIRELFILPPSIKLDHSLPSLSRQHYPKLLRELPGGLTTLDLIGFSELSDKSGPQFVRKSPHLRTLKLRGCLSIGESSIDAIKMLSELEHLDVSFTAIPLAGLSKVLSNCVKLKRLDINATGKVGSKNTAQWDQMLDSVISSSVNANLQPLSQLEHLNVAECNISDAALGRWLTLAPSLKVLNCSNCESLSNPMLFLPPNLYNQLVKIDISFMSLDLFSFNAFYQEILKSSSIKVLWMSGMMRKASASDNEFLLVDGRLTPTENTLEGFAPEELEWSNNPRLKGSQCLSYHITSKLKYLNLSGSTFDGAAFNDAIMANDPRCLENLQLNECNIDANVVAGITKLKGLKTLGLMKTKIDEESLNEIIKCSPLLSSLNITQCRAIPVVNRRRYFEYYDERE</sequence>
<organism evidence="2 3">
    <name type="scientific">Wallemia mellicola</name>
    <dbReference type="NCBI Taxonomy" id="1708541"/>
    <lineage>
        <taxon>Eukaryota</taxon>
        <taxon>Fungi</taxon>
        <taxon>Dikarya</taxon>
        <taxon>Basidiomycota</taxon>
        <taxon>Wallemiomycotina</taxon>
        <taxon>Wallemiomycetes</taxon>
        <taxon>Wallemiales</taxon>
        <taxon>Wallemiaceae</taxon>
        <taxon>Wallemia</taxon>
    </lineage>
</organism>
<dbReference type="AlphaFoldDB" id="A0A4T0P1K0"/>
<dbReference type="Pfam" id="PF24758">
    <property type="entry name" value="LRR_At5g56370"/>
    <property type="match status" value="1"/>
</dbReference>
<dbReference type="GO" id="GO:0031146">
    <property type="term" value="P:SCF-dependent proteasomal ubiquitin-dependent protein catabolic process"/>
    <property type="evidence" value="ECO:0007669"/>
    <property type="project" value="TreeGrafter"/>
</dbReference>
<dbReference type="PANTHER" id="PTHR13318">
    <property type="entry name" value="PARTNER OF PAIRED, ISOFORM B-RELATED"/>
    <property type="match status" value="1"/>
</dbReference>
<comment type="caution">
    <text evidence="2">The sequence shown here is derived from an EMBL/GenBank/DDBJ whole genome shotgun (WGS) entry which is preliminary data.</text>
</comment>
<dbReference type="EMBL" id="SPRH01000005">
    <property type="protein sequence ID" value="TIC03910.1"/>
    <property type="molecule type" value="Genomic_DNA"/>
</dbReference>
<dbReference type="Gene3D" id="3.80.10.10">
    <property type="entry name" value="Ribonuclease Inhibitor"/>
    <property type="match status" value="2"/>
</dbReference>
<dbReference type="InterPro" id="IPR055411">
    <property type="entry name" value="LRR_FXL15/At3g58940/PEG3-like"/>
</dbReference>
<name>A0A4T0P1K0_9BASI</name>
<proteinExistence type="predicted"/>
<reference evidence="2 3" key="1">
    <citation type="submission" date="2019-03" db="EMBL/GenBank/DDBJ databases">
        <title>Sequencing 25 genomes of Wallemia mellicola.</title>
        <authorList>
            <person name="Gostincar C."/>
        </authorList>
    </citation>
    <scope>NUCLEOTIDE SEQUENCE [LARGE SCALE GENOMIC DNA]</scope>
    <source>
        <strain evidence="2 3">EXF-1262</strain>
    </source>
</reference>